<gene>
    <name evidence="1" type="ORF">SDC9_198988</name>
</gene>
<evidence type="ECO:0000313" key="1">
    <source>
        <dbReference type="EMBL" id="MPN51345.1"/>
    </source>
</evidence>
<sequence>MKIAVHALRPAALLRQPDTNGSAVLLAALLFNIAFFDQLVDSNGHGRQRDAALLGQRADGAALRIPFADSLQQVHLPDGQVSPAGGFQHAFFHAQDAVEGIHQQHIQLRAKIFHASSRYLD</sequence>
<reference evidence="1" key="1">
    <citation type="submission" date="2019-08" db="EMBL/GenBank/DDBJ databases">
        <authorList>
            <person name="Kucharzyk K."/>
            <person name="Murdoch R.W."/>
            <person name="Higgins S."/>
            <person name="Loffler F."/>
        </authorList>
    </citation>
    <scope>NUCLEOTIDE SEQUENCE</scope>
</reference>
<protein>
    <submittedName>
        <fullName evidence="1">Uncharacterized protein</fullName>
    </submittedName>
</protein>
<name>A0A645IJ80_9ZZZZ</name>
<proteinExistence type="predicted"/>
<comment type="caution">
    <text evidence="1">The sequence shown here is derived from an EMBL/GenBank/DDBJ whole genome shotgun (WGS) entry which is preliminary data.</text>
</comment>
<organism evidence="1">
    <name type="scientific">bioreactor metagenome</name>
    <dbReference type="NCBI Taxonomy" id="1076179"/>
    <lineage>
        <taxon>unclassified sequences</taxon>
        <taxon>metagenomes</taxon>
        <taxon>ecological metagenomes</taxon>
    </lineage>
</organism>
<dbReference type="EMBL" id="VSSQ01116355">
    <property type="protein sequence ID" value="MPN51345.1"/>
    <property type="molecule type" value="Genomic_DNA"/>
</dbReference>
<dbReference type="AlphaFoldDB" id="A0A645IJ80"/>
<accession>A0A645IJ80</accession>